<organism evidence="1 2">
    <name type="scientific">Puccinia sorghi</name>
    <dbReference type="NCBI Taxonomy" id="27349"/>
    <lineage>
        <taxon>Eukaryota</taxon>
        <taxon>Fungi</taxon>
        <taxon>Dikarya</taxon>
        <taxon>Basidiomycota</taxon>
        <taxon>Pucciniomycotina</taxon>
        <taxon>Pucciniomycetes</taxon>
        <taxon>Pucciniales</taxon>
        <taxon>Pucciniaceae</taxon>
        <taxon>Puccinia</taxon>
    </lineage>
</organism>
<evidence type="ECO:0000313" key="1">
    <source>
        <dbReference type="EMBL" id="KNZ44448.1"/>
    </source>
</evidence>
<gene>
    <name evidence="1" type="ORF">VP01_915g8</name>
</gene>
<protein>
    <submittedName>
        <fullName evidence="1">Uncharacterized protein</fullName>
    </submittedName>
</protein>
<evidence type="ECO:0000313" key="2">
    <source>
        <dbReference type="Proteomes" id="UP000037035"/>
    </source>
</evidence>
<dbReference type="AlphaFoldDB" id="A0A0L6U7G1"/>
<dbReference type="EMBL" id="LAVV01014782">
    <property type="protein sequence ID" value="KNZ44448.1"/>
    <property type="molecule type" value="Genomic_DNA"/>
</dbReference>
<sequence length="64" mass="7196">MITTDNSSNNLTMAEAIEEHTNFTFQPENHLLGCMAHVINLAAQDGLYFFGTITNTEKLDKYNT</sequence>
<name>A0A0L6U7G1_9BASI</name>
<dbReference type="Proteomes" id="UP000037035">
    <property type="component" value="Unassembled WGS sequence"/>
</dbReference>
<comment type="caution">
    <text evidence="1">The sequence shown here is derived from an EMBL/GenBank/DDBJ whole genome shotgun (WGS) entry which is preliminary data.</text>
</comment>
<proteinExistence type="predicted"/>
<accession>A0A0L6U7G1</accession>
<reference evidence="1 2" key="1">
    <citation type="submission" date="2015-08" db="EMBL/GenBank/DDBJ databases">
        <title>Next Generation Sequencing and Analysis of the Genome of Puccinia sorghi L Schw, the Causal Agent of Maize Common Rust.</title>
        <authorList>
            <person name="Rochi L."/>
            <person name="Burguener G."/>
            <person name="Darino M."/>
            <person name="Turjanski A."/>
            <person name="Kreff E."/>
            <person name="Dieguez M.J."/>
            <person name="Sacco F."/>
        </authorList>
    </citation>
    <scope>NUCLEOTIDE SEQUENCE [LARGE SCALE GENOMIC DNA]</scope>
    <source>
        <strain evidence="1 2">RO10H11247</strain>
    </source>
</reference>
<dbReference type="OrthoDB" id="2749294at2759"/>
<dbReference type="VEuPathDB" id="FungiDB:VP01_915g8"/>
<keyword evidence="2" id="KW-1185">Reference proteome</keyword>